<feature type="region of interest" description="Disordered" evidence="3">
    <location>
        <begin position="125"/>
        <end position="155"/>
    </location>
</feature>
<comment type="caution">
    <text evidence="5">The sequence shown here is derived from an EMBL/GenBank/DDBJ whole genome shotgun (WGS) entry which is preliminary data.</text>
</comment>
<reference evidence="5 6" key="1">
    <citation type="submission" date="2024-11" db="EMBL/GenBank/DDBJ databases">
        <title>Chromosome-level genome assembly of the freshwater bivalve Anodonta woodiana.</title>
        <authorList>
            <person name="Chen X."/>
        </authorList>
    </citation>
    <scope>NUCLEOTIDE SEQUENCE [LARGE SCALE GENOMIC DNA]</scope>
    <source>
        <strain evidence="5">MN2024</strain>
        <tissue evidence="5">Gills</tissue>
    </source>
</reference>
<feature type="region of interest" description="Disordered" evidence="3">
    <location>
        <begin position="698"/>
        <end position="721"/>
    </location>
</feature>
<dbReference type="Pfam" id="PF05178">
    <property type="entry name" value="Kri1"/>
    <property type="match status" value="1"/>
</dbReference>
<feature type="compositionally biased region" description="Basic residues" evidence="3">
    <location>
        <begin position="708"/>
        <end position="717"/>
    </location>
</feature>
<feature type="compositionally biased region" description="Basic and acidic residues" evidence="3">
    <location>
        <begin position="427"/>
        <end position="444"/>
    </location>
</feature>
<dbReference type="Pfam" id="PF12936">
    <property type="entry name" value="Kri1_C"/>
    <property type="match status" value="1"/>
</dbReference>
<evidence type="ECO:0000256" key="3">
    <source>
        <dbReference type="SAM" id="MobiDB-lite"/>
    </source>
</evidence>
<dbReference type="PANTHER" id="PTHR14490:SF5">
    <property type="entry name" value="PROTEIN KRI1 HOMOLOG"/>
    <property type="match status" value="1"/>
</dbReference>
<feature type="compositionally biased region" description="Basic and acidic residues" evidence="3">
    <location>
        <begin position="578"/>
        <end position="588"/>
    </location>
</feature>
<gene>
    <name evidence="5" type="ORF">ACJMK2_041474</name>
</gene>
<name>A0ABD3W489_SINWO</name>
<organism evidence="5 6">
    <name type="scientific">Sinanodonta woodiana</name>
    <name type="common">Chinese pond mussel</name>
    <name type="synonym">Anodonta woodiana</name>
    <dbReference type="NCBI Taxonomy" id="1069815"/>
    <lineage>
        <taxon>Eukaryota</taxon>
        <taxon>Metazoa</taxon>
        <taxon>Spiralia</taxon>
        <taxon>Lophotrochozoa</taxon>
        <taxon>Mollusca</taxon>
        <taxon>Bivalvia</taxon>
        <taxon>Autobranchia</taxon>
        <taxon>Heteroconchia</taxon>
        <taxon>Palaeoheterodonta</taxon>
        <taxon>Unionida</taxon>
        <taxon>Unionoidea</taxon>
        <taxon>Unionidae</taxon>
        <taxon>Unioninae</taxon>
        <taxon>Sinanodonta</taxon>
    </lineage>
</organism>
<evidence type="ECO:0000259" key="4">
    <source>
        <dbReference type="Pfam" id="PF12936"/>
    </source>
</evidence>
<feature type="compositionally biased region" description="Basic and acidic residues" evidence="3">
    <location>
        <begin position="608"/>
        <end position="620"/>
    </location>
</feature>
<comment type="similarity">
    <text evidence="1">Belongs to the KRI1 family.</text>
</comment>
<feature type="region of interest" description="Disordered" evidence="3">
    <location>
        <begin position="85"/>
        <end position="109"/>
    </location>
</feature>
<evidence type="ECO:0000313" key="5">
    <source>
        <dbReference type="EMBL" id="KAL3868697.1"/>
    </source>
</evidence>
<proteinExistence type="inferred from homology"/>
<dbReference type="Proteomes" id="UP001634394">
    <property type="component" value="Unassembled WGS sequence"/>
</dbReference>
<feature type="region of interest" description="Disordered" evidence="3">
    <location>
        <begin position="31"/>
        <end position="56"/>
    </location>
</feature>
<keyword evidence="6" id="KW-1185">Reference proteome</keyword>
<feature type="compositionally biased region" description="Basic residues" evidence="3">
    <location>
        <begin position="667"/>
        <end position="680"/>
    </location>
</feature>
<dbReference type="InterPro" id="IPR018034">
    <property type="entry name" value="Kri1"/>
</dbReference>
<feature type="compositionally biased region" description="Basic and acidic residues" evidence="3">
    <location>
        <begin position="298"/>
        <end position="332"/>
    </location>
</feature>
<feature type="domain" description="Kri1-like C-terminal" evidence="4">
    <location>
        <begin position="485"/>
        <end position="570"/>
    </location>
</feature>
<evidence type="ECO:0000313" key="6">
    <source>
        <dbReference type="Proteomes" id="UP001634394"/>
    </source>
</evidence>
<dbReference type="AlphaFoldDB" id="A0ABD3W489"/>
<feature type="region of interest" description="Disordered" evidence="3">
    <location>
        <begin position="296"/>
        <end position="332"/>
    </location>
</feature>
<feature type="region of interest" description="Disordered" evidence="3">
    <location>
        <begin position="571"/>
        <end position="682"/>
    </location>
</feature>
<protein>
    <recommendedName>
        <fullName evidence="2">Protein KRI1 homolog</fullName>
    </recommendedName>
</protein>
<feature type="compositionally biased region" description="Acidic residues" evidence="3">
    <location>
        <begin position="36"/>
        <end position="55"/>
    </location>
</feature>
<dbReference type="EMBL" id="JBJQND010000008">
    <property type="protein sequence ID" value="KAL3868697.1"/>
    <property type="molecule type" value="Genomic_DNA"/>
</dbReference>
<feature type="region of interest" description="Disordered" evidence="3">
    <location>
        <begin position="421"/>
        <end position="450"/>
    </location>
</feature>
<feature type="compositionally biased region" description="Low complexity" evidence="3">
    <location>
        <begin position="623"/>
        <end position="649"/>
    </location>
</feature>
<sequence>MPKNESLKINKAYAEKYDKWRQKEELQKLKDKYGDDLETDSDSSSSETEDEDAEALTDKLEKEWLSTLVALKRKDPKIYQKDFKFYHESENEDEESSDSDKKKKKSKKEKPLYLKDYERKVLLEKGGILNDSDEEEEEKEREMENEAVKNPNYFEEQEKIRQSFKATLETDTSDDEDILVERKKTMNEKEKEEKDYLEWQKGQKKSKVSQAGIEIDSMQDLWQNPNLDEGEKFIHGYILNKGYLDKEKNRVPTYEEVVDDGEGFSEEEDILEKQEKFEKKYNFRFEEPDADVIKSFPRKVEDSVRQKDTKRAHKRQETKDRKTMEKEQKKEELKQLKNLKRQEIIAKIEKLKEITGNKTIGFNEDDLEDDFDPKKHDEMMKRYFDEDYYKAGAEEVKPEVEDDEDDVLQIENWDNWQGLADEADNSEENRGDWEEGDAEPHIDDPDFIMDADYDPTKVREKKKRKKSKFAEAVEASKPVFNPNEKTFEEYFDEYYKLDYEDIIGDIPCRFKYRKVQPNDFGLSVDEILKCRDKELNAWASLKKTCQYRTEEEEQMDMRVYKSKTKNLRKKLNILTSLRENKEKEETSAKSDLSSLPQKERKRKKKNKQSADDQKKQKLDNNADDTTVNNADDNSVNNADDNSVNNANDAKNGKEVQLNISQNVTDGKKKKKKKKKNKKKMANVETVKNDNSVKTATITEVSQNSNMSQRKKKHKMFKKPNQILSDERLKAYGINPKKFKYMNLENFKHHDG</sequence>
<dbReference type="InterPro" id="IPR024626">
    <property type="entry name" value="Kri1-like_C"/>
</dbReference>
<dbReference type="PANTHER" id="PTHR14490">
    <property type="entry name" value="ZINC FINGER, ZZ TYPE"/>
    <property type="match status" value="1"/>
</dbReference>
<evidence type="ECO:0000256" key="1">
    <source>
        <dbReference type="ARBA" id="ARBA00007473"/>
    </source>
</evidence>
<evidence type="ECO:0000256" key="2">
    <source>
        <dbReference type="ARBA" id="ARBA00017294"/>
    </source>
</evidence>
<accession>A0ABD3W489</accession>
<feature type="compositionally biased region" description="Polar residues" evidence="3">
    <location>
        <begin position="698"/>
        <end position="707"/>
    </location>
</feature>